<name>A0A0P0WDV9_ORYSJ</name>
<evidence type="ECO:0007829" key="3">
    <source>
        <dbReference type="PeptideAtlas" id="A0A0P0WDV9"/>
    </source>
</evidence>
<feature type="non-terminal residue" evidence="1">
    <location>
        <position position="1"/>
    </location>
</feature>
<keyword evidence="3 4" id="KW-1267">Proteomics identification</keyword>
<dbReference type="PANTHER" id="PTHR30566">
    <property type="entry name" value="YNAI-RELATED MECHANOSENSITIVE ION CHANNEL"/>
    <property type="match status" value="1"/>
</dbReference>
<protein>
    <submittedName>
        <fullName evidence="1">Os04g0578700 protein</fullName>
    </submittedName>
</protein>
<dbReference type="Proteomes" id="UP000059680">
    <property type="component" value="Chromosome 4"/>
</dbReference>
<dbReference type="Gramene" id="Os04t0578700-02">
    <property type="protein sequence ID" value="Os04t0578700-02"/>
    <property type="gene ID" value="Os04g0578700"/>
</dbReference>
<reference evidence="2" key="1">
    <citation type="journal article" date="2005" name="Nature">
        <title>The map-based sequence of the rice genome.</title>
        <authorList>
            <consortium name="International rice genome sequencing project (IRGSP)"/>
            <person name="Matsumoto T."/>
            <person name="Wu J."/>
            <person name="Kanamori H."/>
            <person name="Katayose Y."/>
            <person name="Fujisawa M."/>
            <person name="Namiki N."/>
            <person name="Mizuno H."/>
            <person name="Yamamoto K."/>
            <person name="Antonio B.A."/>
            <person name="Baba T."/>
            <person name="Sakata K."/>
            <person name="Nagamura Y."/>
            <person name="Aoki H."/>
            <person name="Arikawa K."/>
            <person name="Arita K."/>
            <person name="Bito T."/>
            <person name="Chiden Y."/>
            <person name="Fujitsuka N."/>
            <person name="Fukunaka R."/>
            <person name="Hamada M."/>
            <person name="Harada C."/>
            <person name="Hayashi A."/>
            <person name="Hijishita S."/>
            <person name="Honda M."/>
            <person name="Hosokawa S."/>
            <person name="Ichikawa Y."/>
            <person name="Idonuma A."/>
            <person name="Iijima M."/>
            <person name="Ikeda M."/>
            <person name="Ikeno M."/>
            <person name="Ito K."/>
            <person name="Ito S."/>
            <person name="Ito T."/>
            <person name="Ito Y."/>
            <person name="Ito Y."/>
            <person name="Iwabuchi A."/>
            <person name="Kamiya K."/>
            <person name="Karasawa W."/>
            <person name="Kurita K."/>
            <person name="Katagiri S."/>
            <person name="Kikuta A."/>
            <person name="Kobayashi H."/>
            <person name="Kobayashi N."/>
            <person name="Machita K."/>
            <person name="Maehara T."/>
            <person name="Masukawa M."/>
            <person name="Mizubayashi T."/>
            <person name="Mukai Y."/>
            <person name="Nagasaki H."/>
            <person name="Nagata Y."/>
            <person name="Naito S."/>
            <person name="Nakashima M."/>
            <person name="Nakama Y."/>
            <person name="Nakamichi Y."/>
            <person name="Nakamura M."/>
            <person name="Meguro A."/>
            <person name="Negishi M."/>
            <person name="Ohta I."/>
            <person name="Ohta T."/>
            <person name="Okamoto M."/>
            <person name="Ono N."/>
            <person name="Saji S."/>
            <person name="Sakaguchi M."/>
            <person name="Sakai K."/>
            <person name="Shibata M."/>
            <person name="Shimokawa T."/>
            <person name="Song J."/>
            <person name="Takazaki Y."/>
            <person name="Terasawa K."/>
            <person name="Tsugane M."/>
            <person name="Tsuji K."/>
            <person name="Ueda S."/>
            <person name="Waki K."/>
            <person name="Yamagata H."/>
            <person name="Yamamoto M."/>
            <person name="Yamamoto S."/>
            <person name="Yamane H."/>
            <person name="Yoshiki S."/>
            <person name="Yoshihara R."/>
            <person name="Yukawa K."/>
            <person name="Zhong H."/>
            <person name="Yano M."/>
            <person name="Yuan Q."/>
            <person name="Ouyang S."/>
            <person name="Liu J."/>
            <person name="Jones K.M."/>
            <person name="Gansberger K."/>
            <person name="Moffat K."/>
            <person name="Hill J."/>
            <person name="Bera J."/>
            <person name="Fadrosh D."/>
            <person name="Jin S."/>
            <person name="Johri S."/>
            <person name="Kim M."/>
            <person name="Overton L."/>
            <person name="Reardon M."/>
            <person name="Tsitrin T."/>
            <person name="Vuong H."/>
            <person name="Weaver B."/>
            <person name="Ciecko A."/>
            <person name="Tallon L."/>
            <person name="Jackson J."/>
            <person name="Pai G."/>
            <person name="Aken S.V."/>
            <person name="Utterback T."/>
            <person name="Reidmuller S."/>
            <person name="Feldblyum T."/>
            <person name="Hsiao J."/>
            <person name="Zismann V."/>
            <person name="Iobst S."/>
            <person name="de Vazeille A.R."/>
            <person name="Buell C.R."/>
            <person name="Ying K."/>
            <person name="Li Y."/>
            <person name="Lu T."/>
            <person name="Huang Y."/>
            <person name="Zhao Q."/>
            <person name="Feng Q."/>
            <person name="Zhang L."/>
            <person name="Zhu J."/>
            <person name="Weng Q."/>
            <person name="Mu J."/>
            <person name="Lu Y."/>
            <person name="Fan D."/>
            <person name="Liu Y."/>
            <person name="Guan J."/>
            <person name="Zhang Y."/>
            <person name="Yu S."/>
            <person name="Liu X."/>
            <person name="Zhang Y."/>
            <person name="Hong G."/>
            <person name="Han B."/>
            <person name="Choisne N."/>
            <person name="Demange N."/>
            <person name="Orjeda G."/>
            <person name="Samain S."/>
            <person name="Cattolico L."/>
            <person name="Pelletier E."/>
            <person name="Couloux A."/>
            <person name="Segurens B."/>
            <person name="Wincker P."/>
            <person name="D'Hont A."/>
            <person name="Scarpelli C."/>
            <person name="Weissenbach J."/>
            <person name="Salanoubat M."/>
            <person name="Quetier F."/>
            <person name="Yu Y."/>
            <person name="Kim H.R."/>
            <person name="Rambo T."/>
            <person name="Currie J."/>
            <person name="Collura K."/>
            <person name="Luo M."/>
            <person name="Yang T."/>
            <person name="Ammiraju J.S.S."/>
            <person name="Engler F."/>
            <person name="Soderlund C."/>
            <person name="Wing R.A."/>
            <person name="Palmer L.E."/>
            <person name="de la Bastide M."/>
            <person name="Spiegel L."/>
            <person name="Nascimento L."/>
            <person name="Zutavern T."/>
            <person name="O'Shaughnessy A."/>
            <person name="Dike S."/>
            <person name="Dedhia N."/>
            <person name="Preston R."/>
            <person name="Balija V."/>
            <person name="McCombie W.R."/>
            <person name="Chow T."/>
            <person name="Chen H."/>
            <person name="Chung M."/>
            <person name="Chen C."/>
            <person name="Shaw J."/>
            <person name="Wu H."/>
            <person name="Hsiao K."/>
            <person name="Chao Y."/>
            <person name="Chu M."/>
            <person name="Cheng C."/>
            <person name="Hour A."/>
            <person name="Lee P."/>
            <person name="Lin S."/>
            <person name="Lin Y."/>
            <person name="Liou J."/>
            <person name="Liu S."/>
            <person name="Hsing Y."/>
            <person name="Raghuvanshi S."/>
            <person name="Mohanty A."/>
            <person name="Bharti A.K."/>
            <person name="Gaur A."/>
            <person name="Gupta V."/>
            <person name="Kumar D."/>
            <person name="Ravi V."/>
            <person name="Vij S."/>
            <person name="Kapur A."/>
            <person name="Khurana P."/>
            <person name="Khurana P."/>
            <person name="Khurana J.P."/>
            <person name="Tyagi A.K."/>
            <person name="Gaikwad K."/>
            <person name="Singh A."/>
            <person name="Dalal V."/>
            <person name="Srivastava S."/>
            <person name="Dixit A."/>
            <person name="Pal A.K."/>
            <person name="Ghazi I.A."/>
            <person name="Yadav M."/>
            <person name="Pandit A."/>
            <person name="Bhargava A."/>
            <person name="Sureshbabu K."/>
            <person name="Batra K."/>
            <person name="Sharma T.R."/>
            <person name="Mohapatra T."/>
            <person name="Singh N.K."/>
            <person name="Messing J."/>
            <person name="Nelson A.B."/>
            <person name="Fuks G."/>
            <person name="Kavchok S."/>
            <person name="Keizer G."/>
            <person name="Linton E."/>
            <person name="Llaca V."/>
            <person name="Song R."/>
            <person name="Tanyolac B."/>
            <person name="Young S."/>
            <person name="Ho-Il K."/>
            <person name="Hahn J.H."/>
            <person name="Sangsakoo G."/>
            <person name="Vanavichit A."/>
            <person name="de Mattos Luiz.A.T."/>
            <person name="Zimmer P.D."/>
            <person name="Malone G."/>
            <person name="Dellagostin O."/>
            <person name="de Oliveira A.C."/>
            <person name="Bevan M."/>
            <person name="Bancroft I."/>
            <person name="Minx P."/>
            <person name="Cordum H."/>
            <person name="Wilson R."/>
            <person name="Cheng Z."/>
            <person name="Jin W."/>
            <person name="Jiang J."/>
            <person name="Leong S.A."/>
            <person name="Iwama H."/>
            <person name="Gojobori T."/>
            <person name="Itoh T."/>
            <person name="Niimura Y."/>
            <person name="Fujii Y."/>
            <person name="Habara T."/>
            <person name="Sakai H."/>
            <person name="Sato Y."/>
            <person name="Wilson G."/>
            <person name="Kumar K."/>
            <person name="McCouch S."/>
            <person name="Juretic N."/>
            <person name="Hoen D."/>
            <person name="Wright S."/>
            <person name="Bruskiewich R."/>
            <person name="Bureau T."/>
            <person name="Miyao A."/>
            <person name="Hirochika H."/>
            <person name="Nishikawa T."/>
            <person name="Kadowaki K."/>
            <person name="Sugiura M."/>
            <person name="Burr B."/>
            <person name="Sasaki T."/>
        </authorList>
    </citation>
    <scope>NUCLEOTIDE SEQUENCE [LARGE SCALE GENOMIC DNA]</scope>
    <source>
        <strain evidence="2">cv. Nipponbare</strain>
    </source>
</reference>
<reference evidence="1 2" key="3">
    <citation type="journal article" date="2013" name="Rice">
        <title>Improvement of the Oryza sativa Nipponbare reference genome using next generation sequence and optical map data.</title>
        <authorList>
            <person name="Kawahara Y."/>
            <person name="de la Bastide M."/>
            <person name="Hamilton J.P."/>
            <person name="Kanamori H."/>
            <person name="McCombie W.R."/>
            <person name="Ouyang S."/>
            <person name="Schwartz D.C."/>
            <person name="Tanaka T."/>
            <person name="Wu J."/>
            <person name="Zhou S."/>
            <person name="Childs K.L."/>
            <person name="Davidson R.M."/>
            <person name="Lin H."/>
            <person name="Quesada-Ocampo L."/>
            <person name="Vaillancourt B."/>
            <person name="Sakai H."/>
            <person name="Lee S.S."/>
            <person name="Kim J."/>
            <person name="Numa H."/>
            <person name="Itoh T."/>
            <person name="Buell C.R."/>
            <person name="Matsumoto T."/>
        </authorList>
    </citation>
    <scope>NUCLEOTIDE SEQUENCE [LARGE SCALE GENOMIC DNA]</scope>
    <source>
        <strain evidence="2">cv. Nipponbare</strain>
    </source>
</reference>
<accession>A0A0P0WDV9</accession>
<organism evidence="1 2">
    <name type="scientific">Oryza sativa subsp. japonica</name>
    <name type="common">Rice</name>
    <dbReference type="NCBI Taxonomy" id="39947"/>
    <lineage>
        <taxon>Eukaryota</taxon>
        <taxon>Viridiplantae</taxon>
        <taxon>Streptophyta</taxon>
        <taxon>Embryophyta</taxon>
        <taxon>Tracheophyta</taxon>
        <taxon>Spermatophyta</taxon>
        <taxon>Magnoliopsida</taxon>
        <taxon>Liliopsida</taxon>
        <taxon>Poales</taxon>
        <taxon>Poaceae</taxon>
        <taxon>BOP clade</taxon>
        <taxon>Oryzoideae</taxon>
        <taxon>Oryzeae</taxon>
        <taxon>Oryzinae</taxon>
        <taxon>Oryza</taxon>
        <taxon>Oryza sativa</taxon>
    </lineage>
</organism>
<dbReference type="EMBL" id="AP014960">
    <property type="protein sequence ID" value="BAS90632.1"/>
    <property type="molecule type" value="Genomic_DNA"/>
</dbReference>
<evidence type="ECO:0007829" key="4">
    <source>
        <dbReference type="ProteomicsDB" id="A0A0P0WDV9"/>
    </source>
</evidence>
<reference evidence="1 2" key="2">
    <citation type="journal article" date="2013" name="Plant Cell Physiol.">
        <title>Rice Annotation Project Database (RAP-DB): an integrative and interactive database for rice genomics.</title>
        <authorList>
            <person name="Sakai H."/>
            <person name="Lee S.S."/>
            <person name="Tanaka T."/>
            <person name="Numa H."/>
            <person name="Kim J."/>
            <person name="Kawahara Y."/>
            <person name="Wakimoto H."/>
            <person name="Yang C.C."/>
            <person name="Iwamoto M."/>
            <person name="Abe T."/>
            <person name="Yamada Y."/>
            <person name="Muto A."/>
            <person name="Inokuchi H."/>
            <person name="Ikemura T."/>
            <person name="Matsumoto T."/>
            <person name="Sasaki T."/>
            <person name="Itoh T."/>
        </authorList>
    </citation>
    <scope>NUCLEOTIDE SEQUENCE [LARGE SCALE GENOMIC DNA]</scope>
    <source>
        <strain evidence="2">cv. Nipponbare</strain>
    </source>
</reference>
<keyword evidence="2" id="KW-1185">Reference proteome</keyword>
<proteinExistence type="evidence at protein level"/>
<dbReference type="ExpressionAtlas" id="A0A0P0WDV9">
    <property type="expression patterns" value="baseline and differential"/>
</dbReference>
<dbReference type="AlphaFoldDB" id="A0A0P0WDV9"/>
<dbReference type="PANTHER" id="PTHR30566:SF5">
    <property type="entry name" value="MECHANOSENSITIVE ION CHANNEL PROTEIN 1, MITOCHONDRIAL-RELATED"/>
    <property type="match status" value="1"/>
</dbReference>
<evidence type="ECO:0000313" key="2">
    <source>
        <dbReference type="Proteomes" id="UP000059680"/>
    </source>
</evidence>
<sequence length="55" mass="6049">YLSRLESSYGELTIGCNLTKMTKDEWLSTTQGILLEAAKIIKLHGVELGSTTQCC</sequence>
<evidence type="ECO:0000313" key="1">
    <source>
        <dbReference type="EMBL" id="BAS90632.1"/>
    </source>
</evidence>
<gene>
    <name evidence="1" type="ordered locus">Os04g0578700</name>
    <name evidence="1" type="ORF">OSNPB_040578700</name>
</gene>